<evidence type="ECO:0000313" key="9">
    <source>
        <dbReference type="Proteomes" id="UP000401717"/>
    </source>
</evidence>
<keyword evidence="5 6" id="KW-0472">Membrane</keyword>
<dbReference type="GO" id="GO:0005886">
    <property type="term" value="C:plasma membrane"/>
    <property type="evidence" value="ECO:0007669"/>
    <property type="project" value="UniProtKB-SubCell"/>
</dbReference>
<protein>
    <submittedName>
        <fullName evidence="8">Homoserine/homoserine lactone efflux protein</fullName>
    </submittedName>
</protein>
<feature type="transmembrane region" description="Helical" evidence="6">
    <location>
        <begin position="145"/>
        <end position="168"/>
    </location>
</feature>
<keyword evidence="2" id="KW-1003">Cell membrane</keyword>
<feature type="transmembrane region" description="Helical" evidence="6">
    <location>
        <begin position="118"/>
        <end position="139"/>
    </location>
</feature>
<dbReference type="OrthoDB" id="9804822at2"/>
<dbReference type="EMBL" id="BPQI01000135">
    <property type="protein sequence ID" value="GJD58228.1"/>
    <property type="molecule type" value="Genomic_DNA"/>
</dbReference>
<keyword evidence="4 6" id="KW-1133">Transmembrane helix</keyword>
<feature type="transmembrane region" description="Helical" evidence="6">
    <location>
        <begin position="47"/>
        <end position="65"/>
    </location>
</feature>
<sequence length="209" mass="22652">MTTQTLLLFVPACFALAMAFGPNNLLAVTTSARHGMRTAVIAATGRLIAFAIMIFMTALGLGVLLTTSELLFAALKWVGAAYLVWIGARLLLTKESIGLEDRVVASAQNTRDLFRQEFFVALGNPKAILIFTAFFPQFIAPENYWVSFATVGSLYLVFEGVSVVTYAFAGARLRRFMRSARGLRSVNRLSGAMMVVFGLALAAARRPAA</sequence>
<dbReference type="EMBL" id="CABFVH010000004">
    <property type="protein sequence ID" value="VUF11296.1"/>
    <property type="molecule type" value="Genomic_DNA"/>
</dbReference>
<dbReference type="RefSeq" id="WP_144760904.1">
    <property type="nucleotide sequence ID" value="NZ_BPQI01000135.1"/>
</dbReference>
<feature type="transmembrane region" description="Helical" evidence="6">
    <location>
        <begin position="71"/>
        <end position="92"/>
    </location>
</feature>
<evidence type="ECO:0000256" key="1">
    <source>
        <dbReference type="ARBA" id="ARBA00004651"/>
    </source>
</evidence>
<organism evidence="8 9">
    <name type="scientific">Methylobacterium dankookense</name>
    <dbReference type="NCBI Taxonomy" id="560405"/>
    <lineage>
        <taxon>Bacteria</taxon>
        <taxon>Pseudomonadati</taxon>
        <taxon>Pseudomonadota</taxon>
        <taxon>Alphaproteobacteria</taxon>
        <taxon>Hyphomicrobiales</taxon>
        <taxon>Methylobacteriaceae</taxon>
        <taxon>Methylobacterium</taxon>
    </lineage>
</organism>
<gene>
    <name evidence="8" type="primary">rhtB_1</name>
    <name evidence="7" type="ORF">IFDJLNFL_4145</name>
    <name evidence="8" type="ORF">MTDSW087_00976</name>
</gene>
<feature type="transmembrane region" description="Helical" evidence="6">
    <location>
        <begin position="189"/>
        <end position="208"/>
    </location>
</feature>
<dbReference type="PIRSF" id="PIRSF006324">
    <property type="entry name" value="LeuE"/>
    <property type="match status" value="1"/>
</dbReference>
<reference evidence="7" key="3">
    <citation type="submission" date="2021-08" db="EMBL/GenBank/DDBJ databases">
        <authorList>
            <person name="Tani A."/>
            <person name="Ola A."/>
            <person name="Ogura Y."/>
            <person name="Katsura K."/>
            <person name="Hayashi T."/>
        </authorList>
    </citation>
    <scope>NUCLEOTIDE SEQUENCE</scope>
    <source>
        <strain evidence="7">DSM 22415</strain>
    </source>
</reference>
<evidence type="ECO:0000256" key="3">
    <source>
        <dbReference type="ARBA" id="ARBA00022692"/>
    </source>
</evidence>
<dbReference type="PANTHER" id="PTHR30086">
    <property type="entry name" value="ARGININE EXPORTER PROTEIN ARGO"/>
    <property type="match status" value="1"/>
</dbReference>
<reference evidence="7" key="2">
    <citation type="journal article" date="2021" name="Front. Microbiol.">
        <title>Comprehensive Comparative Genomics and Phenotyping of Methylobacterium Species.</title>
        <authorList>
            <person name="Alessa O."/>
            <person name="Ogura Y."/>
            <person name="Fujitani Y."/>
            <person name="Takami H."/>
            <person name="Hayashi T."/>
            <person name="Sahin N."/>
            <person name="Tani A."/>
        </authorList>
    </citation>
    <scope>NUCLEOTIDE SEQUENCE</scope>
    <source>
        <strain evidence="7">DSM 22415</strain>
    </source>
</reference>
<evidence type="ECO:0000313" key="8">
    <source>
        <dbReference type="EMBL" id="VUF11296.1"/>
    </source>
</evidence>
<dbReference type="GO" id="GO:0015171">
    <property type="term" value="F:amino acid transmembrane transporter activity"/>
    <property type="evidence" value="ECO:0007669"/>
    <property type="project" value="TreeGrafter"/>
</dbReference>
<reference evidence="8 9" key="1">
    <citation type="submission" date="2019-06" db="EMBL/GenBank/DDBJ databases">
        <authorList>
            <person name="Rodrigo-Torres L."/>
            <person name="Arahal R. D."/>
            <person name="Lucena T."/>
        </authorList>
    </citation>
    <scope>NUCLEOTIDE SEQUENCE [LARGE SCALE GENOMIC DNA]</scope>
    <source>
        <strain evidence="8 9">SW08-7</strain>
    </source>
</reference>
<evidence type="ECO:0000313" key="10">
    <source>
        <dbReference type="Proteomes" id="UP001055303"/>
    </source>
</evidence>
<dbReference type="PANTHER" id="PTHR30086:SF20">
    <property type="entry name" value="ARGININE EXPORTER PROTEIN ARGO-RELATED"/>
    <property type="match status" value="1"/>
</dbReference>
<dbReference type="InterPro" id="IPR001123">
    <property type="entry name" value="LeuE-type"/>
</dbReference>
<dbReference type="Proteomes" id="UP001055303">
    <property type="component" value="Unassembled WGS sequence"/>
</dbReference>
<proteinExistence type="predicted"/>
<evidence type="ECO:0000313" key="7">
    <source>
        <dbReference type="EMBL" id="GJD58228.1"/>
    </source>
</evidence>
<name>A0A564FU54_9HYPH</name>
<feature type="transmembrane region" description="Helical" evidence="6">
    <location>
        <begin position="6"/>
        <end position="26"/>
    </location>
</feature>
<dbReference type="Proteomes" id="UP000401717">
    <property type="component" value="Unassembled WGS sequence"/>
</dbReference>
<dbReference type="Pfam" id="PF01810">
    <property type="entry name" value="LysE"/>
    <property type="match status" value="1"/>
</dbReference>
<comment type="subcellular location">
    <subcellularLocation>
        <location evidence="1">Cell membrane</location>
        <topology evidence="1">Multi-pass membrane protein</topology>
    </subcellularLocation>
</comment>
<dbReference type="AlphaFoldDB" id="A0A564FU54"/>
<evidence type="ECO:0000256" key="5">
    <source>
        <dbReference type="ARBA" id="ARBA00023136"/>
    </source>
</evidence>
<keyword evidence="3 6" id="KW-0812">Transmembrane</keyword>
<accession>A0A564FU54</accession>
<evidence type="ECO:0000256" key="6">
    <source>
        <dbReference type="SAM" id="Phobius"/>
    </source>
</evidence>
<evidence type="ECO:0000256" key="2">
    <source>
        <dbReference type="ARBA" id="ARBA00022475"/>
    </source>
</evidence>
<keyword evidence="10" id="KW-1185">Reference proteome</keyword>
<evidence type="ECO:0000256" key="4">
    <source>
        <dbReference type="ARBA" id="ARBA00022989"/>
    </source>
</evidence>